<feature type="transmembrane region" description="Helical" evidence="1">
    <location>
        <begin position="57"/>
        <end position="77"/>
    </location>
</feature>
<dbReference type="STRING" id="364200.SAMN04488515_1217"/>
<dbReference type="EMBL" id="FOIZ01000001">
    <property type="protein sequence ID" value="SEW13429.1"/>
    <property type="molecule type" value="Genomic_DNA"/>
</dbReference>
<reference evidence="2 3" key="1">
    <citation type="submission" date="2016-10" db="EMBL/GenBank/DDBJ databases">
        <authorList>
            <person name="de Groot N.N."/>
        </authorList>
    </citation>
    <scope>NUCLEOTIDE SEQUENCE [LARGE SCALE GENOMIC DNA]</scope>
    <source>
        <strain evidence="2 3">DSM 17925</strain>
    </source>
</reference>
<keyword evidence="3" id="KW-1185">Reference proteome</keyword>
<name>A0A1I0PGQ5_9RHOB</name>
<evidence type="ECO:0008006" key="4">
    <source>
        <dbReference type="Google" id="ProtNLM"/>
    </source>
</evidence>
<dbReference type="Proteomes" id="UP000199167">
    <property type="component" value="Unassembled WGS sequence"/>
</dbReference>
<protein>
    <recommendedName>
        <fullName evidence="4">TVP38/TMEM64 family membrane protein</fullName>
    </recommendedName>
</protein>
<feature type="transmembrane region" description="Helical" evidence="1">
    <location>
        <begin position="169"/>
        <end position="192"/>
    </location>
</feature>
<keyword evidence="1" id="KW-0472">Membrane</keyword>
<evidence type="ECO:0000256" key="1">
    <source>
        <dbReference type="SAM" id="Phobius"/>
    </source>
</evidence>
<feature type="transmembrane region" description="Helical" evidence="1">
    <location>
        <begin position="97"/>
        <end position="122"/>
    </location>
</feature>
<accession>A0A1I0PGQ5</accession>
<keyword evidence="1" id="KW-1133">Transmembrane helix</keyword>
<keyword evidence="1" id="KW-0812">Transmembrane</keyword>
<dbReference type="AlphaFoldDB" id="A0A1I0PGQ5"/>
<feature type="transmembrane region" description="Helical" evidence="1">
    <location>
        <begin position="20"/>
        <end position="45"/>
    </location>
</feature>
<organism evidence="2 3">
    <name type="scientific">Cognatiyoonia koreensis</name>
    <dbReference type="NCBI Taxonomy" id="364200"/>
    <lineage>
        <taxon>Bacteria</taxon>
        <taxon>Pseudomonadati</taxon>
        <taxon>Pseudomonadota</taxon>
        <taxon>Alphaproteobacteria</taxon>
        <taxon>Rhodobacterales</taxon>
        <taxon>Paracoccaceae</taxon>
        <taxon>Cognatiyoonia</taxon>
    </lineage>
</organism>
<dbReference type="RefSeq" id="WP_089991509.1">
    <property type="nucleotide sequence ID" value="NZ_FOIZ01000001.1"/>
</dbReference>
<evidence type="ECO:0000313" key="2">
    <source>
        <dbReference type="EMBL" id="SEW13429.1"/>
    </source>
</evidence>
<proteinExistence type="predicted"/>
<gene>
    <name evidence="2" type="ORF">SAMN04488515_1217</name>
</gene>
<dbReference type="OrthoDB" id="6369004at2"/>
<sequence>MSHQPLDLPPTPWHKALPRIAIRLIAVIGIALLVRWIFGVVYTWIGTLDTDAQASAMIWLIAISIAAYALLIAIPFVPAVEIGIALMMIEGPVMAPFVYAATVLGLFLAFWIGQRVSLDWLITMFRDLRMMNACALVLRIKKEPRDTLLARLNDNLPDWIAPIATRYRYVTIGVLLSVPGNFAIGGGGGIMMTAGISRLFSGPAVFLTLLIAVLPIPLIVWLFGVDFFA</sequence>
<evidence type="ECO:0000313" key="3">
    <source>
        <dbReference type="Proteomes" id="UP000199167"/>
    </source>
</evidence>
<feature type="transmembrane region" description="Helical" evidence="1">
    <location>
        <begin position="204"/>
        <end position="228"/>
    </location>
</feature>